<evidence type="ECO:0000256" key="3">
    <source>
        <dbReference type="ARBA" id="ARBA00022888"/>
    </source>
</evidence>
<dbReference type="Proteomes" id="UP000614915">
    <property type="component" value="Unassembled WGS sequence"/>
</dbReference>
<protein>
    <recommendedName>
        <fullName evidence="2">asparagine synthase (glutamine-hydrolyzing)</fullName>
        <ecNumber evidence="2">6.3.5.4</ecNumber>
    </recommendedName>
</protein>
<dbReference type="GO" id="GO:0004066">
    <property type="term" value="F:asparagine synthase (glutamine-hydrolyzing) activity"/>
    <property type="evidence" value="ECO:0007669"/>
    <property type="project" value="UniProtKB-EC"/>
</dbReference>
<dbReference type="EC" id="6.3.5.4" evidence="2"/>
<evidence type="ECO:0000259" key="5">
    <source>
        <dbReference type="Pfam" id="PF00733"/>
    </source>
</evidence>
<evidence type="ECO:0000313" key="7">
    <source>
        <dbReference type="Proteomes" id="UP000614915"/>
    </source>
</evidence>
<dbReference type="SUPFAM" id="SSF52402">
    <property type="entry name" value="Adenine nucleotide alpha hydrolases-like"/>
    <property type="match status" value="1"/>
</dbReference>
<dbReference type="PANTHER" id="PTHR43284">
    <property type="entry name" value="ASPARAGINE SYNTHETASE (GLUTAMINE-HYDROLYZING)"/>
    <property type="match status" value="1"/>
</dbReference>
<evidence type="ECO:0000313" key="6">
    <source>
        <dbReference type="EMBL" id="MBG6068120.1"/>
    </source>
</evidence>
<proteinExistence type="predicted"/>
<keyword evidence="3" id="KW-0061">Asparagine biosynthesis</keyword>
<evidence type="ECO:0000256" key="4">
    <source>
        <dbReference type="ARBA" id="ARBA00048741"/>
    </source>
</evidence>
<dbReference type="Pfam" id="PF00733">
    <property type="entry name" value="Asn_synthase"/>
    <property type="match status" value="1"/>
</dbReference>
<sequence>MVAHASGRPWLIGQWQSDEIIVLAAGNTRLAIAGRTAIRESEVTRALAAVRMPSDLDELARRIPGAVHLLLSQNGTTRSQGTVSTVRQIFHATVDGVTVASSSIASLGRLAGARIDPEALALRLLSPLGAPWPLSQRTFWAGIQAVPVGHWLAVDRAGSARTHRWWHPPEPVRPLDEAASEVRESLSRAIAGRVPGGRVVTADLSGGLDSTSVAFLAAAAGADLTTFHVQPLDPANTDTVWAERAAAALAGARHRVVPRSRPANLFQVDVEQGTGAGQWEGPQLWIGGWAHLEDLERRVTAEGSDLHLMGFGGDTLFGAMPAHLWSLARRHPLRALPTVRRSRLLNRWSWSACLRGLTDRSTFAQAVAALPAQIDAPPPRPPHLDLGWVPPVRIPPWATAAAAETVRDALRTAAASQPQPLDPDRVRHQVLEAMAFEGALLRQMRAATGPSVEWDAPMLDHQVVEAALSVRIADRSAPGQYKPLLTAAMRGLVPDAILDRPDKGEFSAEMHEGLRRNRQTLLELCDGSLLGELGLIDVAALRARLLNPGPVAHHLTILQNTLACESWLRSSAVASARSGRKTGVLR</sequence>
<gene>
    <name evidence="6" type="ORF">IW248_004407</name>
</gene>
<keyword evidence="6" id="KW-0436">Ligase</keyword>
<keyword evidence="3" id="KW-0028">Amino-acid biosynthesis</keyword>
<dbReference type="EMBL" id="JADOTX010000001">
    <property type="protein sequence ID" value="MBG6068120.1"/>
    <property type="molecule type" value="Genomic_DNA"/>
</dbReference>
<comment type="catalytic activity">
    <reaction evidence="4">
        <text>L-aspartate + L-glutamine + ATP + H2O = L-asparagine + L-glutamate + AMP + diphosphate + H(+)</text>
        <dbReference type="Rhea" id="RHEA:12228"/>
        <dbReference type="ChEBI" id="CHEBI:15377"/>
        <dbReference type="ChEBI" id="CHEBI:15378"/>
        <dbReference type="ChEBI" id="CHEBI:29985"/>
        <dbReference type="ChEBI" id="CHEBI:29991"/>
        <dbReference type="ChEBI" id="CHEBI:30616"/>
        <dbReference type="ChEBI" id="CHEBI:33019"/>
        <dbReference type="ChEBI" id="CHEBI:58048"/>
        <dbReference type="ChEBI" id="CHEBI:58359"/>
        <dbReference type="ChEBI" id="CHEBI:456215"/>
        <dbReference type="EC" id="6.3.5.4"/>
    </reaction>
</comment>
<reference evidence="6 7" key="1">
    <citation type="submission" date="2020-11" db="EMBL/GenBank/DDBJ databases">
        <title>Sequencing the genomes of 1000 actinobacteria strains.</title>
        <authorList>
            <person name="Klenk H.-P."/>
        </authorList>
    </citation>
    <scope>NUCLEOTIDE SEQUENCE [LARGE SCALE GENOMIC DNA]</scope>
    <source>
        <strain evidence="6 7">DSM 101692</strain>
    </source>
</reference>
<comment type="pathway">
    <text evidence="1">Amino-acid biosynthesis; L-asparagine biosynthesis; L-asparagine from L-aspartate (L-Gln route): step 1/1.</text>
</comment>
<keyword evidence="7" id="KW-1185">Reference proteome</keyword>
<dbReference type="InterPro" id="IPR051786">
    <property type="entry name" value="ASN_synthetase/amidase"/>
</dbReference>
<feature type="domain" description="Asparagine synthetase" evidence="5">
    <location>
        <begin position="181"/>
        <end position="568"/>
    </location>
</feature>
<organism evidence="6 7">
    <name type="scientific">Micromonospora ureilytica</name>
    <dbReference type="NCBI Taxonomy" id="709868"/>
    <lineage>
        <taxon>Bacteria</taxon>
        <taxon>Bacillati</taxon>
        <taxon>Actinomycetota</taxon>
        <taxon>Actinomycetes</taxon>
        <taxon>Micromonosporales</taxon>
        <taxon>Micromonosporaceae</taxon>
        <taxon>Micromonospora</taxon>
    </lineage>
</organism>
<accession>A0ABS0JM47</accession>
<evidence type="ECO:0000256" key="2">
    <source>
        <dbReference type="ARBA" id="ARBA00012737"/>
    </source>
</evidence>
<comment type="caution">
    <text evidence="6">The sequence shown here is derived from an EMBL/GenBank/DDBJ whole genome shotgun (WGS) entry which is preliminary data.</text>
</comment>
<evidence type="ECO:0000256" key="1">
    <source>
        <dbReference type="ARBA" id="ARBA00005187"/>
    </source>
</evidence>
<dbReference type="PANTHER" id="PTHR43284:SF1">
    <property type="entry name" value="ASPARAGINE SYNTHETASE"/>
    <property type="match status" value="1"/>
</dbReference>
<dbReference type="InterPro" id="IPR014729">
    <property type="entry name" value="Rossmann-like_a/b/a_fold"/>
</dbReference>
<name>A0ABS0JM47_9ACTN</name>
<dbReference type="Gene3D" id="3.40.50.620">
    <property type="entry name" value="HUPs"/>
    <property type="match status" value="2"/>
</dbReference>
<dbReference type="InterPro" id="IPR001962">
    <property type="entry name" value="Asn_synthase"/>
</dbReference>
<dbReference type="RefSeq" id="WP_231396397.1">
    <property type="nucleotide sequence ID" value="NZ_JADOTX010000001.1"/>
</dbReference>